<reference evidence="1 2" key="1">
    <citation type="journal article" date="2019" name="Commun. Biol.">
        <title>The bagworm genome reveals a unique fibroin gene that provides high tensile strength.</title>
        <authorList>
            <person name="Kono N."/>
            <person name="Nakamura H."/>
            <person name="Ohtoshi R."/>
            <person name="Tomita M."/>
            <person name="Numata K."/>
            <person name="Arakawa K."/>
        </authorList>
    </citation>
    <scope>NUCLEOTIDE SEQUENCE [LARGE SCALE GENOMIC DNA]</scope>
</reference>
<name>A0A4C1V4F1_EUMVA</name>
<sequence>MWAGTASHSRRRSLGAESRVGRVVTRGSVTEREWRHVWAGRYPGYISEMERRGGVDRVLDQGQKVKNLEQTFLKGRRQHGTVKFHNDLPQAVFPTNYRRSSSMKEPIPF</sequence>
<protein>
    <submittedName>
        <fullName evidence="1">Uncharacterized protein</fullName>
    </submittedName>
</protein>
<accession>A0A4C1V4F1</accession>
<comment type="caution">
    <text evidence="1">The sequence shown here is derived from an EMBL/GenBank/DDBJ whole genome shotgun (WGS) entry which is preliminary data.</text>
</comment>
<dbReference type="AlphaFoldDB" id="A0A4C1V4F1"/>
<organism evidence="1 2">
    <name type="scientific">Eumeta variegata</name>
    <name type="common">Bagworm moth</name>
    <name type="synonym">Eumeta japonica</name>
    <dbReference type="NCBI Taxonomy" id="151549"/>
    <lineage>
        <taxon>Eukaryota</taxon>
        <taxon>Metazoa</taxon>
        <taxon>Ecdysozoa</taxon>
        <taxon>Arthropoda</taxon>
        <taxon>Hexapoda</taxon>
        <taxon>Insecta</taxon>
        <taxon>Pterygota</taxon>
        <taxon>Neoptera</taxon>
        <taxon>Endopterygota</taxon>
        <taxon>Lepidoptera</taxon>
        <taxon>Glossata</taxon>
        <taxon>Ditrysia</taxon>
        <taxon>Tineoidea</taxon>
        <taxon>Psychidae</taxon>
        <taxon>Oiketicinae</taxon>
        <taxon>Eumeta</taxon>
    </lineage>
</organism>
<dbReference type="EMBL" id="BGZK01000269">
    <property type="protein sequence ID" value="GBP33135.1"/>
    <property type="molecule type" value="Genomic_DNA"/>
</dbReference>
<gene>
    <name evidence="1" type="ORF">EVAR_18616_1</name>
</gene>
<keyword evidence="2" id="KW-1185">Reference proteome</keyword>
<proteinExistence type="predicted"/>
<dbReference type="Proteomes" id="UP000299102">
    <property type="component" value="Unassembled WGS sequence"/>
</dbReference>
<evidence type="ECO:0000313" key="1">
    <source>
        <dbReference type="EMBL" id="GBP33135.1"/>
    </source>
</evidence>
<evidence type="ECO:0000313" key="2">
    <source>
        <dbReference type="Proteomes" id="UP000299102"/>
    </source>
</evidence>